<feature type="non-terminal residue" evidence="1">
    <location>
        <position position="70"/>
    </location>
</feature>
<dbReference type="EMBL" id="JAXCGZ010011543">
    <property type="protein sequence ID" value="KAK7074541.1"/>
    <property type="molecule type" value="Genomic_DNA"/>
</dbReference>
<keyword evidence="2" id="KW-1185">Reference proteome</keyword>
<accession>A0AAN8ZZH9</accession>
<proteinExistence type="predicted"/>
<name>A0AAN8ZZH9_HALRR</name>
<evidence type="ECO:0000313" key="2">
    <source>
        <dbReference type="Proteomes" id="UP001381693"/>
    </source>
</evidence>
<gene>
    <name evidence="1" type="ORF">SK128_004308</name>
</gene>
<organism evidence="1 2">
    <name type="scientific">Halocaridina rubra</name>
    <name type="common">Hawaiian red shrimp</name>
    <dbReference type="NCBI Taxonomy" id="373956"/>
    <lineage>
        <taxon>Eukaryota</taxon>
        <taxon>Metazoa</taxon>
        <taxon>Ecdysozoa</taxon>
        <taxon>Arthropoda</taxon>
        <taxon>Crustacea</taxon>
        <taxon>Multicrustacea</taxon>
        <taxon>Malacostraca</taxon>
        <taxon>Eumalacostraca</taxon>
        <taxon>Eucarida</taxon>
        <taxon>Decapoda</taxon>
        <taxon>Pleocyemata</taxon>
        <taxon>Caridea</taxon>
        <taxon>Atyoidea</taxon>
        <taxon>Atyidae</taxon>
        <taxon>Halocaridina</taxon>
    </lineage>
</organism>
<comment type="caution">
    <text evidence="1">The sequence shown here is derived from an EMBL/GenBank/DDBJ whole genome shotgun (WGS) entry which is preliminary data.</text>
</comment>
<dbReference type="AlphaFoldDB" id="A0AAN8ZZH9"/>
<protein>
    <submittedName>
        <fullName evidence="1">Uncharacterized protein</fullName>
    </submittedName>
</protein>
<reference evidence="1 2" key="1">
    <citation type="submission" date="2023-11" db="EMBL/GenBank/DDBJ databases">
        <title>Halocaridina rubra genome assembly.</title>
        <authorList>
            <person name="Smith C."/>
        </authorList>
    </citation>
    <scope>NUCLEOTIDE SEQUENCE [LARGE SCALE GENOMIC DNA]</scope>
    <source>
        <strain evidence="1">EP-1</strain>
        <tissue evidence="1">Whole</tissue>
    </source>
</reference>
<feature type="non-terminal residue" evidence="1">
    <location>
        <position position="1"/>
    </location>
</feature>
<evidence type="ECO:0000313" key="1">
    <source>
        <dbReference type="EMBL" id="KAK7074541.1"/>
    </source>
</evidence>
<sequence>TSEGVAARGSRNYDLLAIKDKFPICIEAVSYCPIWKDFSEITRTDRKKIFEVTASSRLVYNGTMQHCRDP</sequence>
<dbReference type="Proteomes" id="UP001381693">
    <property type="component" value="Unassembled WGS sequence"/>
</dbReference>